<accession>A0ACB6QDK2</accession>
<keyword evidence="2" id="KW-1185">Reference proteome</keyword>
<protein>
    <submittedName>
        <fullName evidence="1">Uncharacterized protein</fullName>
    </submittedName>
</protein>
<evidence type="ECO:0000313" key="1">
    <source>
        <dbReference type="EMBL" id="KAF2464575.1"/>
    </source>
</evidence>
<proteinExistence type="predicted"/>
<gene>
    <name evidence="1" type="ORF">BDR25DRAFT_319099</name>
</gene>
<name>A0ACB6QDK2_9PLEO</name>
<evidence type="ECO:0000313" key="2">
    <source>
        <dbReference type="Proteomes" id="UP000799755"/>
    </source>
</evidence>
<reference evidence="1" key="1">
    <citation type="journal article" date="2020" name="Stud. Mycol.">
        <title>101 Dothideomycetes genomes: a test case for predicting lifestyles and emergence of pathogens.</title>
        <authorList>
            <person name="Haridas S."/>
            <person name="Albert R."/>
            <person name="Binder M."/>
            <person name="Bloem J."/>
            <person name="Labutti K."/>
            <person name="Salamov A."/>
            <person name="Andreopoulos B."/>
            <person name="Baker S."/>
            <person name="Barry K."/>
            <person name="Bills G."/>
            <person name="Bluhm B."/>
            <person name="Cannon C."/>
            <person name="Castanera R."/>
            <person name="Culley D."/>
            <person name="Daum C."/>
            <person name="Ezra D."/>
            <person name="Gonzalez J."/>
            <person name="Henrissat B."/>
            <person name="Kuo A."/>
            <person name="Liang C."/>
            <person name="Lipzen A."/>
            <person name="Lutzoni F."/>
            <person name="Magnuson J."/>
            <person name="Mondo S."/>
            <person name="Nolan M."/>
            <person name="Ohm R."/>
            <person name="Pangilinan J."/>
            <person name="Park H.-J."/>
            <person name="Ramirez L."/>
            <person name="Alfaro M."/>
            <person name="Sun H."/>
            <person name="Tritt A."/>
            <person name="Yoshinaga Y."/>
            <person name="Zwiers L.-H."/>
            <person name="Turgeon B."/>
            <person name="Goodwin S."/>
            <person name="Spatafora J."/>
            <person name="Crous P."/>
            <person name="Grigoriev I."/>
        </authorList>
    </citation>
    <scope>NUCLEOTIDE SEQUENCE</scope>
    <source>
        <strain evidence="1">ATCC 200398</strain>
    </source>
</reference>
<dbReference type="Proteomes" id="UP000799755">
    <property type="component" value="Unassembled WGS sequence"/>
</dbReference>
<dbReference type="EMBL" id="MU003535">
    <property type="protein sequence ID" value="KAF2464575.1"/>
    <property type="molecule type" value="Genomic_DNA"/>
</dbReference>
<sequence length="318" mass="36263">MPWERNVFHVVPRRTSALVDPWRAPLPDLEALLLQRWSPVFLLDKSTLKQHERFSETDLRGISDVLRRVGRGAWSRIYTVLRLLDCLDVICPLLAQATSGVYSPFTHQTLPQSLNPSVAHEFLQVQRAVLWSALVLERETGRHRHFLSADDMPFIKVEELGKGAYGYVDRVISTASHKEYAWKLIPRGRIFHRHQKILRDFERELGTLKKLCHHRHIAQLIGSYTDPQSTHPGISLDRLPTDSTAYLDSEEAVNPVVEAEKTRSDDLDEKSTADADEHVERTSDSYSLTVERTAISTTSGKEDVQYQHGHSGNSVEKD</sequence>
<organism evidence="1 2">
    <name type="scientific">Lindgomyces ingoldianus</name>
    <dbReference type="NCBI Taxonomy" id="673940"/>
    <lineage>
        <taxon>Eukaryota</taxon>
        <taxon>Fungi</taxon>
        <taxon>Dikarya</taxon>
        <taxon>Ascomycota</taxon>
        <taxon>Pezizomycotina</taxon>
        <taxon>Dothideomycetes</taxon>
        <taxon>Pleosporomycetidae</taxon>
        <taxon>Pleosporales</taxon>
        <taxon>Lindgomycetaceae</taxon>
        <taxon>Lindgomyces</taxon>
    </lineage>
</organism>
<comment type="caution">
    <text evidence="1">The sequence shown here is derived from an EMBL/GenBank/DDBJ whole genome shotgun (WGS) entry which is preliminary data.</text>
</comment>